<feature type="transmembrane region" description="Helical" evidence="1">
    <location>
        <begin position="108"/>
        <end position="127"/>
    </location>
</feature>
<dbReference type="GO" id="GO:0004175">
    <property type="term" value="F:endopeptidase activity"/>
    <property type="evidence" value="ECO:0007669"/>
    <property type="project" value="UniProtKB-ARBA"/>
</dbReference>
<reference evidence="3" key="2">
    <citation type="submission" date="2020-09" db="EMBL/GenBank/DDBJ databases">
        <authorList>
            <person name="Sun Q."/>
            <person name="Zhou Y."/>
        </authorList>
    </citation>
    <scope>NUCLEOTIDE SEQUENCE</scope>
    <source>
        <strain evidence="3">CGMCC 1.15371</strain>
    </source>
</reference>
<protein>
    <submittedName>
        <fullName evidence="3">CAAX amino protease</fullName>
    </submittedName>
</protein>
<keyword evidence="1" id="KW-1133">Transmembrane helix</keyword>
<dbReference type="PANTHER" id="PTHR43592">
    <property type="entry name" value="CAAX AMINO TERMINAL PROTEASE"/>
    <property type="match status" value="1"/>
</dbReference>
<sequence length="285" mass="31374">MNKLRYLLKRTPLVTATVTLIIAFIILLTIPTDGSVLQNLRQEILLTLLTLALMTGIDGIQLIKYKKSGITFTFRKSILYLLPGFLLSGATIISAISSKENVQDNWLILVIEAMIFYLLLGLFEEGLFRGIILHAFLDKLGSTRKGLISAVAISGFIFGFVHIVLSWLLTGIDLSVTGLMQAFLKTLSAGMAGFFFGAIYLKTKNLWGIALVHGLSDFLMMLGALLFSGSNSVTFISSDSTQASSSMLINIIFIIVYVPLVISALKQLKSIELPEMGFYNENWKS</sequence>
<reference evidence="3" key="1">
    <citation type="journal article" date="2014" name="Int. J. Syst. Evol. Microbiol.">
        <title>Complete genome sequence of Corynebacterium casei LMG S-19264T (=DSM 44701T), isolated from a smear-ripened cheese.</title>
        <authorList>
            <consortium name="US DOE Joint Genome Institute (JGI-PGF)"/>
            <person name="Walter F."/>
            <person name="Albersmeier A."/>
            <person name="Kalinowski J."/>
            <person name="Ruckert C."/>
        </authorList>
    </citation>
    <scope>NUCLEOTIDE SEQUENCE</scope>
    <source>
        <strain evidence="3">CGMCC 1.15371</strain>
    </source>
</reference>
<keyword evidence="3" id="KW-0645">Protease</keyword>
<keyword evidence="1" id="KW-0472">Membrane</keyword>
<proteinExistence type="predicted"/>
<evidence type="ECO:0000259" key="2">
    <source>
        <dbReference type="Pfam" id="PF02517"/>
    </source>
</evidence>
<dbReference type="Proteomes" id="UP000628775">
    <property type="component" value="Unassembled WGS sequence"/>
</dbReference>
<dbReference type="RefSeq" id="WP_188688174.1">
    <property type="nucleotide sequence ID" value="NZ_BMIR01000001.1"/>
</dbReference>
<dbReference type="AlphaFoldDB" id="A0A8J2YEC2"/>
<dbReference type="EMBL" id="BMIR01000001">
    <property type="protein sequence ID" value="GGE28102.1"/>
    <property type="molecule type" value="Genomic_DNA"/>
</dbReference>
<comment type="caution">
    <text evidence="3">The sequence shown here is derived from an EMBL/GenBank/DDBJ whole genome shotgun (WGS) entry which is preliminary data.</text>
</comment>
<dbReference type="Pfam" id="PF02517">
    <property type="entry name" value="Rce1-like"/>
    <property type="match status" value="1"/>
</dbReference>
<evidence type="ECO:0000313" key="4">
    <source>
        <dbReference type="Proteomes" id="UP000628775"/>
    </source>
</evidence>
<keyword evidence="3" id="KW-0378">Hydrolase</keyword>
<feature type="transmembrane region" description="Helical" evidence="1">
    <location>
        <begin position="147"/>
        <end position="170"/>
    </location>
</feature>
<accession>A0A8J2YEC2</accession>
<evidence type="ECO:0000256" key="1">
    <source>
        <dbReference type="SAM" id="Phobius"/>
    </source>
</evidence>
<dbReference type="GO" id="GO:0006508">
    <property type="term" value="P:proteolysis"/>
    <property type="evidence" value="ECO:0007669"/>
    <property type="project" value="UniProtKB-KW"/>
</dbReference>
<evidence type="ECO:0000313" key="3">
    <source>
        <dbReference type="EMBL" id="GGE28102.1"/>
    </source>
</evidence>
<feature type="transmembrane region" description="Helical" evidence="1">
    <location>
        <begin position="247"/>
        <end position="265"/>
    </location>
</feature>
<keyword evidence="1" id="KW-0812">Transmembrane</keyword>
<name>A0A8J2YEC2_9BACL</name>
<organism evidence="3 4">
    <name type="scientific">Pullulanibacillus camelliae</name>
    <dbReference type="NCBI Taxonomy" id="1707096"/>
    <lineage>
        <taxon>Bacteria</taxon>
        <taxon>Bacillati</taxon>
        <taxon>Bacillota</taxon>
        <taxon>Bacilli</taxon>
        <taxon>Bacillales</taxon>
        <taxon>Sporolactobacillaceae</taxon>
        <taxon>Pullulanibacillus</taxon>
    </lineage>
</organism>
<feature type="domain" description="CAAX prenyl protease 2/Lysostaphin resistance protein A-like" evidence="2">
    <location>
        <begin position="109"/>
        <end position="218"/>
    </location>
</feature>
<feature type="transmembrane region" description="Helical" evidence="1">
    <location>
        <begin position="206"/>
        <end position="227"/>
    </location>
</feature>
<gene>
    <name evidence="3" type="ORF">GCM10011391_03270</name>
</gene>
<feature type="transmembrane region" description="Helical" evidence="1">
    <location>
        <begin position="12"/>
        <end position="32"/>
    </location>
</feature>
<feature type="transmembrane region" description="Helical" evidence="1">
    <location>
        <begin position="77"/>
        <end position="96"/>
    </location>
</feature>
<dbReference type="PANTHER" id="PTHR43592:SF15">
    <property type="entry name" value="CAAX AMINO TERMINAL PROTEASE FAMILY PROTEIN"/>
    <property type="match status" value="1"/>
</dbReference>
<dbReference type="GO" id="GO:0080120">
    <property type="term" value="P:CAAX-box protein maturation"/>
    <property type="evidence" value="ECO:0007669"/>
    <property type="project" value="UniProtKB-ARBA"/>
</dbReference>
<feature type="transmembrane region" description="Helical" evidence="1">
    <location>
        <begin position="182"/>
        <end position="201"/>
    </location>
</feature>
<dbReference type="InterPro" id="IPR003675">
    <property type="entry name" value="Rce1/LyrA-like_dom"/>
</dbReference>
<feature type="transmembrane region" description="Helical" evidence="1">
    <location>
        <begin position="44"/>
        <end position="65"/>
    </location>
</feature>
<keyword evidence="4" id="KW-1185">Reference proteome</keyword>